<dbReference type="Gene3D" id="3.20.170.10">
    <property type="entry name" value="ADP-ribosylation domain"/>
    <property type="match status" value="1"/>
</dbReference>
<dbReference type="EMBL" id="AP024169">
    <property type="protein sequence ID" value="BCN30832.1"/>
    <property type="molecule type" value="Genomic_DNA"/>
</dbReference>
<dbReference type="SUPFAM" id="SSF56399">
    <property type="entry name" value="ADP-ribosylation"/>
    <property type="match status" value="1"/>
</dbReference>
<evidence type="ECO:0000313" key="2">
    <source>
        <dbReference type="Proteomes" id="UP000595897"/>
    </source>
</evidence>
<protein>
    <recommendedName>
        <fullName evidence="3">DUF2441 domain-containing protein</fullName>
    </recommendedName>
</protein>
<organism evidence="1 2">
    <name type="scientific">Anaeromicropila herbilytica</name>
    <dbReference type="NCBI Taxonomy" id="2785025"/>
    <lineage>
        <taxon>Bacteria</taxon>
        <taxon>Bacillati</taxon>
        <taxon>Bacillota</taxon>
        <taxon>Clostridia</taxon>
        <taxon>Lachnospirales</taxon>
        <taxon>Lachnospiraceae</taxon>
        <taxon>Anaeromicropila</taxon>
    </lineage>
</organism>
<sequence>MNQLNYIKEEATVYHVVTERPMYEGQSIVFDDEHHNSVYHRVMTCKRILAGENVTGDLADFIRTDLDKWSKVTYRELSLEKVRKEEFPQYPSRMACLYTSQTLNEAKQWAKFFEEIGRNVFSIVKLKVNGSIFSGDACNCFDGVSEESVNDLKSRNYWRIARLYDNPVIETLVNGEILVDKIIEEYR</sequence>
<gene>
    <name evidence="1" type="ORF">bsdtb5_21270</name>
</gene>
<dbReference type="KEGG" id="ahb:bsdtb5_21270"/>
<keyword evidence="2" id="KW-1185">Reference proteome</keyword>
<dbReference type="RefSeq" id="WP_271711992.1">
    <property type="nucleotide sequence ID" value="NZ_AP024169.1"/>
</dbReference>
<proteinExistence type="predicted"/>
<reference evidence="1 2" key="1">
    <citation type="submission" date="2020-11" db="EMBL/GenBank/DDBJ databases">
        <title>Draft genome sequencing of a Lachnospiraceae strain isolated from anoxic soil subjected to BSD treatment.</title>
        <authorList>
            <person name="Uek A."/>
            <person name="Tonouchi A."/>
        </authorList>
    </citation>
    <scope>NUCLEOTIDE SEQUENCE [LARGE SCALE GENOMIC DNA]</scope>
    <source>
        <strain evidence="1 2">TB5</strain>
    </source>
</reference>
<dbReference type="Proteomes" id="UP000595897">
    <property type="component" value="Chromosome"/>
</dbReference>
<dbReference type="AlphaFoldDB" id="A0A7R7ICS5"/>
<evidence type="ECO:0008006" key="3">
    <source>
        <dbReference type="Google" id="ProtNLM"/>
    </source>
</evidence>
<dbReference type="Pfam" id="PF10386">
    <property type="entry name" value="DUF2441"/>
    <property type="match status" value="1"/>
</dbReference>
<accession>A0A7R7ICS5</accession>
<dbReference type="Gene3D" id="1.10.3800.10">
    <property type="entry name" value="ADP-ribosylation domain"/>
    <property type="match status" value="1"/>
</dbReference>
<name>A0A7R7ICS5_9FIRM</name>
<evidence type="ECO:0000313" key="1">
    <source>
        <dbReference type="EMBL" id="BCN30832.1"/>
    </source>
</evidence>
<dbReference type="InterPro" id="IPR018840">
    <property type="entry name" value="DUF2441"/>
</dbReference>